<dbReference type="PROSITE" id="PS50222">
    <property type="entry name" value="EF_HAND_2"/>
    <property type="match status" value="3"/>
</dbReference>
<feature type="domain" description="EF-hand" evidence="3">
    <location>
        <begin position="143"/>
        <end position="176"/>
    </location>
</feature>
<dbReference type="GO" id="GO:0005509">
    <property type="term" value="F:calcium ion binding"/>
    <property type="evidence" value="ECO:0007669"/>
    <property type="project" value="InterPro"/>
</dbReference>
<comment type="caution">
    <text evidence="4">The sequence shown here is derived from an EMBL/GenBank/DDBJ whole genome shotgun (WGS) entry which is preliminary data.</text>
</comment>
<name>A0A5N5NLY7_9ROSI</name>
<evidence type="ECO:0000256" key="2">
    <source>
        <dbReference type="ARBA" id="ARBA00022837"/>
    </source>
</evidence>
<dbReference type="FunFam" id="1.10.238.10:FF:000001">
    <property type="entry name" value="Calmodulin 1"/>
    <property type="match status" value="1"/>
</dbReference>
<dbReference type="InterPro" id="IPR002048">
    <property type="entry name" value="EF_hand_dom"/>
</dbReference>
<dbReference type="PROSITE" id="PS00018">
    <property type="entry name" value="EF_HAND_1"/>
    <property type="match status" value="3"/>
</dbReference>
<feature type="domain" description="EF-hand" evidence="3">
    <location>
        <begin position="71"/>
        <end position="106"/>
    </location>
</feature>
<keyword evidence="1" id="KW-0677">Repeat</keyword>
<dbReference type="Pfam" id="PF00036">
    <property type="entry name" value="EF-hand_1"/>
    <property type="match status" value="1"/>
</dbReference>
<proteinExistence type="predicted"/>
<evidence type="ECO:0000256" key="1">
    <source>
        <dbReference type="ARBA" id="ARBA00022737"/>
    </source>
</evidence>
<dbReference type="CDD" id="cd00051">
    <property type="entry name" value="EFh"/>
    <property type="match status" value="3"/>
</dbReference>
<organism evidence="4 5">
    <name type="scientific">Salix brachista</name>
    <dbReference type="NCBI Taxonomy" id="2182728"/>
    <lineage>
        <taxon>Eukaryota</taxon>
        <taxon>Viridiplantae</taxon>
        <taxon>Streptophyta</taxon>
        <taxon>Embryophyta</taxon>
        <taxon>Tracheophyta</taxon>
        <taxon>Spermatophyta</taxon>
        <taxon>Magnoliopsida</taxon>
        <taxon>eudicotyledons</taxon>
        <taxon>Gunneridae</taxon>
        <taxon>Pentapetalae</taxon>
        <taxon>rosids</taxon>
        <taxon>fabids</taxon>
        <taxon>Malpighiales</taxon>
        <taxon>Salicaceae</taxon>
        <taxon>Saliceae</taxon>
        <taxon>Salix</taxon>
    </lineage>
</organism>
<dbReference type="InterPro" id="IPR018247">
    <property type="entry name" value="EF_Hand_1_Ca_BS"/>
</dbReference>
<evidence type="ECO:0000259" key="3">
    <source>
        <dbReference type="PROSITE" id="PS50222"/>
    </source>
</evidence>
<dbReference type="PANTHER" id="PTHR23048">
    <property type="entry name" value="MYOSIN LIGHT CHAIN 1, 3"/>
    <property type="match status" value="1"/>
</dbReference>
<dbReference type="PANTHER" id="PTHR23048:SF0">
    <property type="entry name" value="CALMODULIN LIKE 3"/>
    <property type="match status" value="1"/>
</dbReference>
<keyword evidence="2" id="KW-0106">Calcium</keyword>
<reference evidence="5" key="1">
    <citation type="journal article" date="2019" name="Gigascience">
        <title>De novo genome assembly of the endangered Acer yangbiense, a plant species with extremely small populations endemic to Yunnan Province, China.</title>
        <authorList>
            <person name="Yang J."/>
            <person name="Wariss H.M."/>
            <person name="Tao L."/>
            <person name="Zhang R."/>
            <person name="Yun Q."/>
            <person name="Hollingsworth P."/>
            <person name="Dao Z."/>
            <person name="Luo G."/>
            <person name="Guo H."/>
            <person name="Ma Y."/>
            <person name="Sun W."/>
        </authorList>
    </citation>
    <scope>NUCLEOTIDE SEQUENCE [LARGE SCALE GENOMIC DNA]</scope>
    <source>
        <strain evidence="5">cv. br00</strain>
    </source>
</reference>
<dbReference type="Proteomes" id="UP000326939">
    <property type="component" value="Chromosome 2"/>
</dbReference>
<sequence>MADAMAEEQVAEFREVFNLIDKDADGSSFYTHILSVFICVLHNLDLNNRASCCNSIYFQLATMVQSWDRRPAKEEIRDMICEADTDGNGTLDFEEFLNIMGRKQKENATEELKEAFQVFDRNRDGYISASELRQVMINLGERLTEEEAEQMIREADLDGDGLVSYEEFSRMMVMAF</sequence>
<dbReference type="Gene3D" id="1.10.238.10">
    <property type="entry name" value="EF-hand"/>
    <property type="match status" value="2"/>
</dbReference>
<accession>A0A5N5NLY7</accession>
<evidence type="ECO:0000313" key="4">
    <source>
        <dbReference type="EMBL" id="KAB5568332.1"/>
    </source>
</evidence>
<dbReference type="PRINTS" id="PR00450">
    <property type="entry name" value="RECOVERIN"/>
</dbReference>
<protein>
    <recommendedName>
        <fullName evidence="3">EF-hand domain-containing protein</fullName>
    </recommendedName>
</protein>
<evidence type="ECO:0000313" key="5">
    <source>
        <dbReference type="Proteomes" id="UP000326939"/>
    </source>
</evidence>
<dbReference type="Pfam" id="PF13499">
    <property type="entry name" value="EF-hand_7"/>
    <property type="match status" value="1"/>
</dbReference>
<dbReference type="SMART" id="SM00054">
    <property type="entry name" value="EFh"/>
    <property type="match status" value="4"/>
</dbReference>
<dbReference type="GO" id="GO:0016460">
    <property type="term" value="C:myosin II complex"/>
    <property type="evidence" value="ECO:0007669"/>
    <property type="project" value="TreeGrafter"/>
</dbReference>
<dbReference type="InterPro" id="IPR011992">
    <property type="entry name" value="EF-hand-dom_pair"/>
</dbReference>
<dbReference type="AlphaFoldDB" id="A0A5N5NLY7"/>
<dbReference type="EMBL" id="VDCV01000002">
    <property type="protein sequence ID" value="KAB5568332.1"/>
    <property type="molecule type" value="Genomic_DNA"/>
</dbReference>
<keyword evidence="5" id="KW-1185">Reference proteome</keyword>
<dbReference type="InterPro" id="IPR050230">
    <property type="entry name" value="CALM/Myosin/TropC-like"/>
</dbReference>
<dbReference type="SUPFAM" id="SSF47473">
    <property type="entry name" value="EF-hand"/>
    <property type="match status" value="1"/>
</dbReference>
<gene>
    <name evidence="4" type="ORF">DKX38_002125</name>
</gene>
<feature type="domain" description="EF-hand" evidence="3">
    <location>
        <begin position="107"/>
        <end position="142"/>
    </location>
</feature>